<evidence type="ECO:0000256" key="9">
    <source>
        <dbReference type="ARBA" id="ARBA00022989"/>
    </source>
</evidence>
<dbReference type="Gene3D" id="3.30.450.20">
    <property type="entry name" value="PAS domain"/>
    <property type="match status" value="5"/>
</dbReference>
<dbReference type="PROSITE" id="PS50109">
    <property type="entry name" value="HIS_KIN"/>
    <property type="match status" value="1"/>
</dbReference>
<feature type="coiled-coil region" evidence="12">
    <location>
        <begin position="944"/>
        <end position="982"/>
    </location>
</feature>
<keyword evidence="10" id="KW-0902">Two-component regulatory system</keyword>
<gene>
    <name evidence="17" type="ORF">H6G03_14045</name>
</gene>
<sequence length="1399" mass="157688">MIEIRQKKFTPILLILIAAGYLGNYFSLSMFFGVDFLFGSIPVLLVVRLFGVGWGTLAAILASWHTVVLWNHPYAAIILICEAIFIGFSLHRYSKNMLFLDGIYWLLIGMPLVWIFYAGALQVDTMQTLLIALKQSVNGIFNALVASLILTNLPIQKWIAIPQAKNTISFQQTLLNLFVAFVFFPSLTLMVLNGHRVIKDIETGINTQIISTNQEVVAYLESWYQRRVDTLEELAKVAAESGTDISDRLQQSTALIKRISPAFDNLYVTDAGGTIIAAYPVKNELGRSMLGLNIAKKHGFEKVKKYLKALITDGHIHIHGEHEICLNVPVIVNKKFGGVVNATVDMRDISERMKSHISSQNLQTYLIDNKGRIIANSKSEGGVIDRLKSGEIRQKDNGIYQWLPPKENLPPIVRWKNSFYRQETPVGENLPWKLVVEVAAAPYILNLQNIYINNLAIMLIIAGLAFLSAMLVSRRLVSPLSNLAAETANLPDKIMQGERIYWLNNSVTEIEALVDNFKIMEMALHEKFQEINNAKETLEQRVKERTDKLVKANKKLRNEIWERKRSEKSLREKEEELARIFETIPDGITVVNREGKIVSANAAAEKILRLSRSKITERIYNDPAWRIATVDGKPFPEEELPFVRVMRTAESVYNVEHAIEHPDGTRTILSINAAPIHNAAGIVVSAIAASIDITDRKVAEQALRESEQRYRTVIETVAEEIVLHLADGTIQACNASAERILGLSADEMMGRNSFDPRWCAIREDGSPFPGEEHPAMVTLRIGKPQSNVVMGLAKSDGMVTWISINTRPLFRSEETAPYAIVSSFFDITDRKLAEEALRKSEEMYRTLAKNFPNGAVILFDRDLRYTIADGEGLAAVGLNKELLEGKTIWESFPSETCAIIEPTYRAALGGEASITEVNYSNYTYVMHVLPVRNDRGEIFAGMVMTQDITDLKQAEAEIRKLNADLEQRVIERTAQLEAANQLKHELLVREQIARTQAQASEQRFRFLAEIMPQLVWTARPDGGLDYVNQRTVDYFVVCAAEILEWGWQNMLYPDDLPLAGERWQKSLQTGEPYEIEFRLLRGSDKTYRWHLVRALPLQDRENKIVSWFGTCTDIDDRKQAEEILRQQAEALEQANRMKDEFLAVVSHELRTPLNSVLGWAQLLRARKFDEPTTDRALETIERNAKLQAQLIDDILDISRIIRGKLRLSMRPVDLVSVIAAAIDSVVPTAAAKKIQLESKLDAVGLVLVDADRLQQVVWNLVCNAIKFTPSGGRVEVRLQQLQISNLKLQIEDENFAFNLQSEISNLKLNQCEISYAQITVKDTGKGISPDFLPYVFDRFRQADSSITRTYGGLGLGLAIVRHLVELHGGTVCAASDGEGKGATFIVRLPLWQESRREEI</sequence>
<evidence type="ECO:0000256" key="8">
    <source>
        <dbReference type="ARBA" id="ARBA00022777"/>
    </source>
</evidence>
<dbReference type="SUPFAM" id="SSF47384">
    <property type="entry name" value="Homodimeric domain of signal transducing histidine kinase"/>
    <property type="match status" value="1"/>
</dbReference>
<protein>
    <recommendedName>
        <fullName evidence="3">histidine kinase</fullName>
        <ecNumber evidence="3">2.7.13.3</ecNumber>
    </recommendedName>
</protein>
<evidence type="ECO:0000256" key="11">
    <source>
        <dbReference type="ARBA" id="ARBA00023136"/>
    </source>
</evidence>
<dbReference type="InterPro" id="IPR013767">
    <property type="entry name" value="PAS_fold"/>
</dbReference>
<evidence type="ECO:0000256" key="10">
    <source>
        <dbReference type="ARBA" id="ARBA00023012"/>
    </source>
</evidence>
<dbReference type="GO" id="GO:0005886">
    <property type="term" value="C:plasma membrane"/>
    <property type="evidence" value="ECO:0007669"/>
    <property type="project" value="UniProtKB-SubCell"/>
</dbReference>
<evidence type="ECO:0000256" key="3">
    <source>
        <dbReference type="ARBA" id="ARBA00012438"/>
    </source>
</evidence>
<feature type="coiled-coil region" evidence="12">
    <location>
        <begin position="528"/>
        <end position="583"/>
    </location>
</feature>
<dbReference type="Pfam" id="PF08448">
    <property type="entry name" value="PAS_4"/>
    <property type="match status" value="2"/>
</dbReference>
<dbReference type="EC" id="2.7.13.3" evidence="3"/>
<dbReference type="PROSITE" id="PS50112">
    <property type="entry name" value="PAS"/>
    <property type="match status" value="2"/>
</dbReference>
<evidence type="ECO:0000313" key="17">
    <source>
        <dbReference type="EMBL" id="MBD2182208.1"/>
    </source>
</evidence>
<dbReference type="SMART" id="SM00091">
    <property type="entry name" value="PAS"/>
    <property type="match status" value="4"/>
</dbReference>
<feature type="domain" description="PAC" evidence="16">
    <location>
        <begin position="908"/>
        <end position="960"/>
    </location>
</feature>
<feature type="domain" description="PAS" evidence="15">
    <location>
        <begin position="573"/>
        <end position="618"/>
    </location>
</feature>
<evidence type="ECO:0000256" key="5">
    <source>
        <dbReference type="ARBA" id="ARBA00022553"/>
    </source>
</evidence>
<dbReference type="SMART" id="SM00387">
    <property type="entry name" value="HATPase_c"/>
    <property type="match status" value="1"/>
</dbReference>
<dbReference type="CDD" id="cd18773">
    <property type="entry name" value="PDC1_HK_sensor"/>
    <property type="match status" value="1"/>
</dbReference>
<reference evidence="17" key="1">
    <citation type="journal article" date="2015" name="ISME J.">
        <title>Draft Genome Sequence of Streptomyces incarnatus NRRL8089, which Produces the Nucleoside Antibiotic Sinefungin.</title>
        <authorList>
            <person name="Oshima K."/>
            <person name="Hattori M."/>
            <person name="Shimizu H."/>
            <person name="Fukuda K."/>
            <person name="Nemoto M."/>
            <person name="Inagaki K."/>
            <person name="Tamura T."/>
        </authorList>
    </citation>
    <scope>NUCLEOTIDE SEQUENCE</scope>
    <source>
        <strain evidence="17">FACHB-1375</strain>
    </source>
</reference>
<evidence type="ECO:0000256" key="6">
    <source>
        <dbReference type="ARBA" id="ARBA00022679"/>
    </source>
</evidence>
<accession>A0A926VF97</accession>
<evidence type="ECO:0000256" key="1">
    <source>
        <dbReference type="ARBA" id="ARBA00000085"/>
    </source>
</evidence>
<keyword evidence="4" id="KW-1003">Cell membrane</keyword>
<evidence type="ECO:0000256" key="12">
    <source>
        <dbReference type="SAM" id="Coils"/>
    </source>
</evidence>
<dbReference type="PRINTS" id="PR00344">
    <property type="entry name" value="BCTRLSENSOR"/>
</dbReference>
<dbReference type="InterPro" id="IPR033479">
    <property type="entry name" value="dCache_1"/>
</dbReference>
<dbReference type="Pfam" id="PF02743">
    <property type="entry name" value="dCache_1"/>
    <property type="match status" value="1"/>
</dbReference>
<evidence type="ECO:0000313" key="18">
    <source>
        <dbReference type="Proteomes" id="UP000641646"/>
    </source>
</evidence>
<dbReference type="InterPro" id="IPR013656">
    <property type="entry name" value="PAS_4"/>
</dbReference>
<evidence type="ECO:0000256" key="2">
    <source>
        <dbReference type="ARBA" id="ARBA00004651"/>
    </source>
</evidence>
<dbReference type="InterPro" id="IPR000014">
    <property type="entry name" value="PAS"/>
</dbReference>
<dbReference type="EMBL" id="JACJPW010000032">
    <property type="protein sequence ID" value="MBD2182208.1"/>
    <property type="molecule type" value="Genomic_DNA"/>
</dbReference>
<dbReference type="InterPro" id="IPR013655">
    <property type="entry name" value="PAS_fold_3"/>
</dbReference>
<dbReference type="PROSITE" id="PS50113">
    <property type="entry name" value="PAC"/>
    <property type="match status" value="4"/>
</dbReference>
<dbReference type="InterPro" id="IPR003594">
    <property type="entry name" value="HATPase_dom"/>
</dbReference>
<keyword evidence="18" id="KW-1185">Reference proteome</keyword>
<dbReference type="Gene3D" id="1.10.287.130">
    <property type="match status" value="1"/>
</dbReference>
<dbReference type="Gene3D" id="3.30.565.10">
    <property type="entry name" value="Histidine kinase-like ATPase, C-terminal domain"/>
    <property type="match status" value="1"/>
</dbReference>
<dbReference type="SUPFAM" id="SSF55785">
    <property type="entry name" value="PYP-like sensor domain (PAS domain)"/>
    <property type="match status" value="4"/>
</dbReference>
<dbReference type="InterPro" id="IPR036097">
    <property type="entry name" value="HisK_dim/P_sf"/>
</dbReference>
<dbReference type="SMART" id="SM00388">
    <property type="entry name" value="HisKA"/>
    <property type="match status" value="1"/>
</dbReference>
<evidence type="ECO:0000259" key="16">
    <source>
        <dbReference type="PROSITE" id="PS50113"/>
    </source>
</evidence>
<dbReference type="Pfam" id="PF02518">
    <property type="entry name" value="HATPase_c"/>
    <property type="match status" value="1"/>
</dbReference>
<dbReference type="SMART" id="SM00086">
    <property type="entry name" value="PAC"/>
    <property type="match status" value="3"/>
</dbReference>
<keyword evidence="11 13" id="KW-0472">Membrane</keyword>
<dbReference type="CDD" id="cd00130">
    <property type="entry name" value="PAS"/>
    <property type="match status" value="3"/>
</dbReference>
<dbReference type="RefSeq" id="WP_190465016.1">
    <property type="nucleotide sequence ID" value="NZ_JACJPW010000032.1"/>
</dbReference>
<dbReference type="InterPro" id="IPR004358">
    <property type="entry name" value="Sig_transdc_His_kin-like_C"/>
</dbReference>
<dbReference type="InterPro" id="IPR035965">
    <property type="entry name" value="PAS-like_dom_sf"/>
</dbReference>
<reference evidence="17" key="2">
    <citation type="submission" date="2020-08" db="EMBL/GenBank/DDBJ databases">
        <authorList>
            <person name="Chen M."/>
            <person name="Teng W."/>
            <person name="Zhao L."/>
            <person name="Hu C."/>
            <person name="Zhou Y."/>
            <person name="Han B."/>
            <person name="Song L."/>
            <person name="Shu W."/>
        </authorList>
    </citation>
    <scope>NUCLEOTIDE SEQUENCE</scope>
    <source>
        <strain evidence="17">FACHB-1375</strain>
    </source>
</reference>
<feature type="transmembrane region" description="Helical" evidence="13">
    <location>
        <begin position="40"/>
        <end position="62"/>
    </location>
</feature>
<feature type="transmembrane region" description="Helical" evidence="13">
    <location>
        <begin position="173"/>
        <end position="192"/>
    </location>
</feature>
<dbReference type="InterPro" id="IPR036890">
    <property type="entry name" value="HATPase_C_sf"/>
</dbReference>
<keyword evidence="5" id="KW-0597">Phosphoprotein</keyword>
<proteinExistence type="predicted"/>
<comment type="subcellular location">
    <subcellularLocation>
        <location evidence="2">Cell membrane</location>
        <topology evidence="2">Multi-pass membrane protein</topology>
    </subcellularLocation>
</comment>
<name>A0A926VF97_9CYAN</name>
<dbReference type="InterPro" id="IPR000700">
    <property type="entry name" value="PAS-assoc_C"/>
</dbReference>
<dbReference type="FunFam" id="3.30.565.10:FF:000030">
    <property type="entry name" value="Ethylene receptor 1"/>
    <property type="match status" value="1"/>
</dbReference>
<dbReference type="GO" id="GO:0006355">
    <property type="term" value="P:regulation of DNA-templated transcription"/>
    <property type="evidence" value="ECO:0007669"/>
    <property type="project" value="InterPro"/>
</dbReference>
<dbReference type="GO" id="GO:0009927">
    <property type="term" value="F:histidine phosphotransfer kinase activity"/>
    <property type="evidence" value="ECO:0007669"/>
    <property type="project" value="TreeGrafter"/>
</dbReference>
<dbReference type="Pfam" id="PF00512">
    <property type="entry name" value="HisKA"/>
    <property type="match status" value="1"/>
</dbReference>
<dbReference type="InterPro" id="IPR003661">
    <property type="entry name" value="HisK_dim/P_dom"/>
</dbReference>
<dbReference type="InterPro" id="IPR001610">
    <property type="entry name" value="PAC"/>
</dbReference>
<dbReference type="PANTHER" id="PTHR43047:SF72">
    <property type="entry name" value="OSMOSENSING HISTIDINE PROTEIN KINASE SLN1"/>
    <property type="match status" value="1"/>
</dbReference>
<evidence type="ECO:0000259" key="15">
    <source>
        <dbReference type="PROSITE" id="PS50112"/>
    </source>
</evidence>
<feature type="transmembrane region" description="Helical" evidence="13">
    <location>
        <begin position="103"/>
        <end position="120"/>
    </location>
</feature>
<keyword evidence="12" id="KW-0175">Coiled coil</keyword>
<evidence type="ECO:0000256" key="4">
    <source>
        <dbReference type="ARBA" id="ARBA00022475"/>
    </source>
</evidence>
<dbReference type="InterPro" id="IPR005467">
    <property type="entry name" value="His_kinase_dom"/>
</dbReference>
<evidence type="ECO:0000256" key="13">
    <source>
        <dbReference type="SAM" id="Phobius"/>
    </source>
</evidence>
<dbReference type="Pfam" id="PF08447">
    <property type="entry name" value="PAS_3"/>
    <property type="match status" value="1"/>
</dbReference>
<feature type="transmembrane region" description="Helical" evidence="13">
    <location>
        <begin position="12"/>
        <end position="34"/>
    </location>
</feature>
<dbReference type="NCBIfam" id="TIGR00229">
    <property type="entry name" value="sensory_box"/>
    <property type="match status" value="4"/>
</dbReference>
<feature type="domain" description="PAC" evidence="16">
    <location>
        <begin position="653"/>
        <end position="705"/>
    </location>
</feature>
<dbReference type="GO" id="GO:0000155">
    <property type="term" value="F:phosphorelay sensor kinase activity"/>
    <property type="evidence" value="ECO:0007669"/>
    <property type="project" value="InterPro"/>
</dbReference>
<comment type="catalytic activity">
    <reaction evidence="1">
        <text>ATP + protein L-histidine = ADP + protein N-phospho-L-histidine.</text>
        <dbReference type="EC" id="2.7.13.3"/>
    </reaction>
</comment>
<feature type="domain" description="PAS" evidence="15">
    <location>
        <begin position="706"/>
        <end position="754"/>
    </location>
</feature>
<keyword evidence="6" id="KW-0808">Transferase</keyword>
<dbReference type="FunFam" id="3.30.450.20:FF:000099">
    <property type="entry name" value="Sensory box sensor histidine kinase"/>
    <property type="match status" value="1"/>
</dbReference>
<evidence type="ECO:0000256" key="7">
    <source>
        <dbReference type="ARBA" id="ARBA00022692"/>
    </source>
</evidence>
<comment type="caution">
    <text evidence="17">The sequence shown here is derived from an EMBL/GenBank/DDBJ whole genome shotgun (WGS) entry which is preliminary data.</text>
</comment>
<feature type="transmembrane region" description="Helical" evidence="13">
    <location>
        <begin position="74"/>
        <end position="91"/>
    </location>
</feature>
<keyword evidence="7 13" id="KW-0812">Transmembrane</keyword>
<dbReference type="SUPFAM" id="SSF55874">
    <property type="entry name" value="ATPase domain of HSP90 chaperone/DNA topoisomerase II/histidine kinase"/>
    <property type="match status" value="1"/>
</dbReference>
<dbReference type="CDD" id="cd00082">
    <property type="entry name" value="HisKA"/>
    <property type="match status" value="1"/>
</dbReference>
<feature type="transmembrane region" description="Helical" evidence="13">
    <location>
        <begin position="451"/>
        <end position="472"/>
    </location>
</feature>
<organism evidence="17 18">
    <name type="scientific">Aerosakkonema funiforme FACHB-1375</name>
    <dbReference type="NCBI Taxonomy" id="2949571"/>
    <lineage>
        <taxon>Bacteria</taxon>
        <taxon>Bacillati</taxon>
        <taxon>Cyanobacteriota</taxon>
        <taxon>Cyanophyceae</taxon>
        <taxon>Oscillatoriophycideae</taxon>
        <taxon>Aerosakkonematales</taxon>
        <taxon>Aerosakkonemataceae</taxon>
        <taxon>Aerosakkonema</taxon>
    </lineage>
</organism>
<dbReference type="Pfam" id="PF00989">
    <property type="entry name" value="PAS"/>
    <property type="match status" value="1"/>
</dbReference>
<evidence type="ECO:0000259" key="14">
    <source>
        <dbReference type="PROSITE" id="PS50109"/>
    </source>
</evidence>
<keyword evidence="9 13" id="KW-1133">Transmembrane helix</keyword>
<keyword evidence="8" id="KW-0418">Kinase</keyword>
<feature type="domain" description="PAC" evidence="16">
    <location>
        <begin position="1073"/>
        <end position="1126"/>
    </location>
</feature>
<dbReference type="PANTHER" id="PTHR43047">
    <property type="entry name" value="TWO-COMPONENT HISTIDINE PROTEIN KINASE"/>
    <property type="match status" value="1"/>
</dbReference>
<feature type="domain" description="PAC" evidence="16">
    <location>
        <begin position="786"/>
        <end position="839"/>
    </location>
</feature>
<feature type="domain" description="Histidine kinase" evidence="14">
    <location>
        <begin position="1144"/>
        <end position="1392"/>
    </location>
</feature>
<dbReference type="Proteomes" id="UP000641646">
    <property type="component" value="Unassembled WGS sequence"/>
</dbReference>